<keyword evidence="3 4" id="KW-0539">Nucleus</keyword>
<dbReference type="InterPro" id="IPR003822">
    <property type="entry name" value="PAH"/>
</dbReference>
<reference evidence="7 8" key="1">
    <citation type="submission" date="2015-12" db="EMBL/GenBank/DDBJ databases">
        <title>The genome of Folsomia candida.</title>
        <authorList>
            <person name="Faddeeva A."/>
            <person name="Derks M.F."/>
            <person name="Anvar Y."/>
            <person name="Smit S."/>
            <person name="Van Straalen N."/>
            <person name="Roelofs D."/>
        </authorList>
    </citation>
    <scope>NUCLEOTIDE SEQUENCE [LARGE SCALE GENOMIC DNA]</scope>
    <source>
        <strain evidence="7 8">VU population</strain>
        <tissue evidence="7">Whole body</tissue>
    </source>
</reference>
<dbReference type="InterPro" id="IPR031693">
    <property type="entry name" value="Sin3_C"/>
</dbReference>
<dbReference type="Pfam" id="PF02671">
    <property type="entry name" value="PAH"/>
    <property type="match status" value="1"/>
</dbReference>
<feature type="compositionally biased region" description="Basic and acidic residues" evidence="5">
    <location>
        <begin position="950"/>
        <end position="964"/>
    </location>
</feature>
<dbReference type="OrthoDB" id="10265969at2759"/>
<keyword evidence="2" id="KW-0678">Repressor</keyword>
<name>A0A226DGH9_FOLCA</name>
<dbReference type="InterPro" id="IPR039774">
    <property type="entry name" value="Sin3-like"/>
</dbReference>
<dbReference type="FunFam" id="1.20.1160.11:FF:000001">
    <property type="entry name" value="Paired amphipathic helix protein Sin3"/>
    <property type="match status" value="1"/>
</dbReference>
<feature type="domain" description="Histone deacetylase interacting" evidence="6">
    <location>
        <begin position="608"/>
        <end position="705"/>
    </location>
</feature>
<comment type="caution">
    <text evidence="7">The sequence shown here is derived from an EMBL/GenBank/DDBJ whole genome shotgun (WGS) entry which is preliminary data.</text>
</comment>
<dbReference type="EMBL" id="LNIX01000019">
    <property type="protein sequence ID" value="OXA44333.1"/>
    <property type="molecule type" value="Genomic_DNA"/>
</dbReference>
<evidence type="ECO:0000256" key="3">
    <source>
        <dbReference type="ARBA" id="ARBA00023242"/>
    </source>
</evidence>
<dbReference type="OMA" id="KEIWPFI"/>
<dbReference type="GO" id="GO:0003714">
    <property type="term" value="F:transcription corepressor activity"/>
    <property type="evidence" value="ECO:0007669"/>
    <property type="project" value="InterPro"/>
</dbReference>
<accession>A0A226DGH9</accession>
<feature type="region of interest" description="Disordered" evidence="5">
    <location>
        <begin position="400"/>
        <end position="446"/>
    </location>
</feature>
<feature type="compositionally biased region" description="Low complexity" evidence="5">
    <location>
        <begin position="9"/>
        <end position="24"/>
    </location>
</feature>
<evidence type="ECO:0000256" key="5">
    <source>
        <dbReference type="SAM" id="MobiDB-lite"/>
    </source>
</evidence>
<gene>
    <name evidence="7" type="ORF">Fcan01_20621</name>
</gene>
<keyword evidence="8" id="KW-1185">Reference proteome</keyword>
<dbReference type="Gene3D" id="1.20.1160.11">
    <property type="entry name" value="Paired amphipathic helix"/>
    <property type="match status" value="3"/>
</dbReference>
<feature type="region of interest" description="Disordered" evidence="5">
    <location>
        <begin position="1"/>
        <end position="58"/>
    </location>
</feature>
<dbReference type="InterPro" id="IPR036600">
    <property type="entry name" value="PAH_sf"/>
</dbReference>
<organism evidence="7 8">
    <name type="scientific">Folsomia candida</name>
    <name type="common">Springtail</name>
    <dbReference type="NCBI Taxonomy" id="158441"/>
    <lineage>
        <taxon>Eukaryota</taxon>
        <taxon>Metazoa</taxon>
        <taxon>Ecdysozoa</taxon>
        <taxon>Arthropoda</taxon>
        <taxon>Hexapoda</taxon>
        <taxon>Collembola</taxon>
        <taxon>Entomobryomorpha</taxon>
        <taxon>Isotomoidea</taxon>
        <taxon>Isotomidae</taxon>
        <taxon>Proisotominae</taxon>
        <taxon>Folsomia</taxon>
    </lineage>
</organism>
<dbReference type="PANTHER" id="PTHR12346">
    <property type="entry name" value="SIN3B-RELATED"/>
    <property type="match status" value="1"/>
</dbReference>
<dbReference type="PANTHER" id="PTHR12346:SF0">
    <property type="entry name" value="SIN3A, ISOFORM G"/>
    <property type="match status" value="1"/>
</dbReference>
<evidence type="ECO:0000256" key="2">
    <source>
        <dbReference type="ARBA" id="ARBA00022491"/>
    </source>
</evidence>
<evidence type="ECO:0000259" key="6">
    <source>
        <dbReference type="SMART" id="SM00761"/>
    </source>
</evidence>
<feature type="region of interest" description="Disordered" evidence="5">
    <location>
        <begin position="950"/>
        <end position="971"/>
    </location>
</feature>
<dbReference type="InterPro" id="IPR013194">
    <property type="entry name" value="HDAC_interact_dom"/>
</dbReference>
<dbReference type="Pfam" id="PF08295">
    <property type="entry name" value="Sin3_corepress"/>
    <property type="match status" value="1"/>
</dbReference>
<dbReference type="Proteomes" id="UP000198287">
    <property type="component" value="Unassembled WGS sequence"/>
</dbReference>
<dbReference type="Pfam" id="PF16879">
    <property type="entry name" value="Sin3a_C"/>
    <property type="match status" value="1"/>
</dbReference>
<feature type="compositionally biased region" description="Basic and acidic residues" evidence="5">
    <location>
        <begin position="590"/>
        <end position="599"/>
    </location>
</feature>
<protein>
    <submittedName>
        <fullName evidence="7">Paired amphipathic helix protein Sin3b</fullName>
    </submittedName>
</protein>
<evidence type="ECO:0000256" key="4">
    <source>
        <dbReference type="PROSITE-ProRule" id="PRU00810"/>
    </source>
</evidence>
<evidence type="ECO:0000256" key="1">
    <source>
        <dbReference type="ARBA" id="ARBA00004123"/>
    </source>
</evidence>
<evidence type="ECO:0000313" key="8">
    <source>
        <dbReference type="Proteomes" id="UP000198287"/>
    </source>
</evidence>
<comment type="subcellular location">
    <subcellularLocation>
        <location evidence="1 4">Nucleus</location>
    </subcellularLocation>
</comment>
<dbReference type="GO" id="GO:0000122">
    <property type="term" value="P:negative regulation of transcription by RNA polymerase II"/>
    <property type="evidence" value="ECO:0007669"/>
    <property type="project" value="TreeGrafter"/>
</dbReference>
<sequence length="1171" mass="133385">MEQDPNHGSQSSNSAQSSQITSSQGHMMPESFDGGGQEGNYSSISHDQNQSTPLDLSVTGYIPSSTQDALEYLDQVKDKFRNQPQVYNDFLEILTTYKSGDVNIHGVISRVANLFRGFPELIISFNPFLPEGCKIIQVDEQGFQTLYRVYGETDYMLKNEPFVPPPAAAVLSSPPTLPPPPPPSQQVALFQPEDNNVRQIMQTSFFSGGPMSSSSIPVAYSQARSSYGDLNQVASFYQSPRYETISPPLDDTMTLSYPDINFVSVVEPPTSSTSAHAYSSLEGTELPWEPIKFEDAITYVNKIRERLRDDPETYNKFLRVLETNVHKTPQMNDADHMEPCTTEVYSEMAKIFQNQEDLLKEFVQFIIPPNCRSINQGQVPEPVPELPKKSVKFALPATSVPIAQPTPSKRGRPKGVLKNNTSRDQSALKKIRKPKDQSIHKQRKSPNMPAFAALLPDCPVSKTNLATPNKVIPATDAPQHGILEESAFLSECQSVLKPHFVFDDVKRCLRHFFEGLIPRKHVLEMAKPLFAKHPEMYRQLRKFLNTHKKQATCEPVSQPQLTPEKPKESVTQPQLTPKKPKQSVTQPKSTPEKTNEQTLKRGKQYHSTFKKVGTSYVLVPEDQVPEICSGRTALCNEVLNDRIFSCPKNKSFLMPKKSRYEATLGCCENERFELDYSIDSNAETIRTFEAVLHRGARMRAEERNSYQLSNSLGGTSDIINILSIRRIYGERADKTIERLKRQPISSIPAVLKQLKSLDQKLRKERDSKNQTWKDLMDRHYLKSLDHQSFSFKQTDVQMIRSTWLVNEIKTIYDKRHDKNNEIPGTGPHLNFQYFGHVMLDETINLLLHHVRRQIQTHEKEKIKKLLKKFIPNLFNHTRMKLPHKKVEQGGSQKRPLDVVQNVTPRTKAAYKSYANTNSMPNVDGYVVDPGTPKVGESRRTVYKRRSIRRQRENIEGERRSKKENSSSVLAAPQRDQAETYTLFYVNNDWYVFLRLYQIILERLQKMSDTAAKTEVEPIGVDQPAVNLGLRAPNKLQPDEYFPEFIKMLKDVLDGGMELAKYEEKMRELFGIHAYICFTMNKVVTNAVRQLQTLASDKMCIQFTDLFSQAVKEEAAGGPSNTSDDRSQAEETYQELAQKIDPSGNCYKVIFHHKSLRMTMELLDGDNLERNG</sequence>
<dbReference type="SUPFAM" id="SSF47762">
    <property type="entry name" value="PAH2 domain"/>
    <property type="match status" value="2"/>
</dbReference>
<dbReference type="AlphaFoldDB" id="A0A226DGH9"/>
<dbReference type="GO" id="GO:0070822">
    <property type="term" value="C:Sin3-type complex"/>
    <property type="evidence" value="ECO:0007669"/>
    <property type="project" value="TreeGrafter"/>
</dbReference>
<feature type="compositionally biased region" description="Polar residues" evidence="5">
    <location>
        <begin position="39"/>
        <end position="54"/>
    </location>
</feature>
<feature type="region of interest" description="Disordered" evidence="5">
    <location>
        <begin position="551"/>
        <end position="600"/>
    </location>
</feature>
<dbReference type="STRING" id="158441.A0A226DGH9"/>
<proteinExistence type="predicted"/>
<evidence type="ECO:0000313" key="7">
    <source>
        <dbReference type="EMBL" id="OXA44333.1"/>
    </source>
</evidence>
<dbReference type="PROSITE" id="PS51477">
    <property type="entry name" value="PAH"/>
    <property type="match status" value="2"/>
</dbReference>
<dbReference type="SMART" id="SM00761">
    <property type="entry name" value="HDAC_interact"/>
    <property type="match status" value="1"/>
</dbReference>